<dbReference type="Proteomes" id="UP000002517">
    <property type="component" value="Chromosome"/>
</dbReference>
<sequence length="98" mass="11387">MYPEFEHALAMALGDEFDGDNINAYRLADFADTCQLPRSLVAKHLKYLIGKLTTALQEETQFNLVGNEEDYFKKYQEIVMKRCEHLLKQNDQITSIKL</sequence>
<dbReference type="LegioList" id="lpl1904"/>
<name>Q5WVB2_LEGPL</name>
<dbReference type="AlphaFoldDB" id="Q5WVB2"/>
<dbReference type="KEGG" id="lpf:lpl1904"/>
<proteinExistence type="predicted"/>
<evidence type="ECO:0000313" key="2">
    <source>
        <dbReference type="Proteomes" id="UP000002517"/>
    </source>
</evidence>
<dbReference type="EMBL" id="CR628337">
    <property type="protein sequence ID" value="CAH16143.1"/>
    <property type="molecule type" value="Genomic_DNA"/>
</dbReference>
<accession>Q5WVB2</accession>
<organism evidence="1 2">
    <name type="scientific">Legionella pneumophila (strain Lens)</name>
    <dbReference type="NCBI Taxonomy" id="297245"/>
    <lineage>
        <taxon>Bacteria</taxon>
        <taxon>Pseudomonadati</taxon>
        <taxon>Pseudomonadota</taxon>
        <taxon>Gammaproteobacteria</taxon>
        <taxon>Legionellales</taxon>
        <taxon>Legionellaceae</taxon>
        <taxon>Legionella</taxon>
    </lineage>
</organism>
<dbReference type="HOGENOM" id="CLU_2330289_0_0_6"/>
<protein>
    <submittedName>
        <fullName evidence="1">Uncharacterized protein</fullName>
    </submittedName>
</protein>
<reference evidence="1 2" key="1">
    <citation type="journal article" date="2004" name="Nat. Genet.">
        <title>Evidence in the Legionella pneumophila genome for exploitation of host cell functions and high genome plasticity.</title>
        <authorList>
            <person name="Cazalet C."/>
            <person name="Rusniok C."/>
            <person name="Bruggemann H."/>
            <person name="Zidane N."/>
            <person name="Magnier A."/>
            <person name="Ma L."/>
            <person name="Tichit M."/>
            <person name="Jarraud S."/>
            <person name="Bouchier C."/>
            <person name="Vandenesch F."/>
            <person name="Kunst F."/>
            <person name="Etienne J."/>
            <person name="Glaser P."/>
            <person name="Buchrieser C."/>
        </authorList>
    </citation>
    <scope>NUCLEOTIDE SEQUENCE [LARGE SCALE GENOMIC DNA]</scope>
    <source>
        <strain evidence="1 2">Lens</strain>
    </source>
</reference>
<evidence type="ECO:0000313" key="1">
    <source>
        <dbReference type="EMBL" id="CAH16143.1"/>
    </source>
</evidence>
<gene>
    <name evidence="1" type="ordered locus">lpl1904</name>
</gene>